<feature type="transmembrane region" description="Helical" evidence="2">
    <location>
        <begin position="12"/>
        <end position="30"/>
    </location>
</feature>
<dbReference type="RefSeq" id="WP_126316615.1">
    <property type="nucleotide sequence ID" value="NZ_CVQQ01000005.1"/>
</dbReference>
<keyword evidence="2" id="KW-0472">Membrane</keyword>
<dbReference type="AlphaFoldDB" id="A0A448IWH3"/>
<dbReference type="OrthoDB" id="9955350at2"/>
<dbReference type="Proteomes" id="UP000279306">
    <property type="component" value="Chromosome"/>
</dbReference>
<reference evidence="3 4" key="1">
    <citation type="submission" date="2018-12" db="EMBL/GenBank/DDBJ databases">
        <authorList>
            <consortium name="Pathogen Informatics"/>
        </authorList>
    </citation>
    <scope>NUCLEOTIDE SEQUENCE [LARGE SCALE GENOMIC DNA]</scope>
    <source>
        <strain evidence="3 4">NCTC10437</strain>
    </source>
</reference>
<protein>
    <submittedName>
        <fullName evidence="3">Uncharacterized protein</fullName>
    </submittedName>
</protein>
<sequence>MSGQRSRRRWLWVAVAVVVVVVAGGLAWWVTAGRRSVSTADCAVVEDVARQWNANAAAVRDTLLNGGGRPEDYRAVAERQQQMADRMRGAVDSVDAADLKTDLRRWADGAAELAALQTAAAEEPDGQARPSDTDFERVARSMNDAAESLGEQCPAMPSAT</sequence>
<name>A0A448IWH3_MYCAU</name>
<keyword evidence="2" id="KW-1133">Transmembrane helix</keyword>
<dbReference type="STRING" id="1791.GCA_001049355_02159"/>
<organism evidence="3 4">
    <name type="scientific">Mycolicibacterium aurum</name>
    <name type="common">Mycobacterium aurum</name>
    <dbReference type="NCBI Taxonomy" id="1791"/>
    <lineage>
        <taxon>Bacteria</taxon>
        <taxon>Bacillati</taxon>
        <taxon>Actinomycetota</taxon>
        <taxon>Actinomycetes</taxon>
        <taxon>Mycobacteriales</taxon>
        <taxon>Mycobacteriaceae</taxon>
        <taxon>Mycolicibacterium</taxon>
    </lineage>
</organism>
<evidence type="ECO:0000313" key="4">
    <source>
        <dbReference type="Proteomes" id="UP000279306"/>
    </source>
</evidence>
<dbReference type="KEGG" id="mauu:NCTC10437_03807"/>
<keyword evidence="2" id="KW-0812">Transmembrane</keyword>
<keyword evidence="4" id="KW-1185">Reference proteome</keyword>
<evidence type="ECO:0000256" key="1">
    <source>
        <dbReference type="SAM" id="MobiDB-lite"/>
    </source>
</evidence>
<proteinExistence type="predicted"/>
<feature type="region of interest" description="Disordered" evidence="1">
    <location>
        <begin position="118"/>
        <end position="160"/>
    </location>
</feature>
<gene>
    <name evidence="3" type="ORF">NCTC10437_03807</name>
</gene>
<evidence type="ECO:0000313" key="3">
    <source>
        <dbReference type="EMBL" id="VEG56808.1"/>
    </source>
</evidence>
<evidence type="ECO:0000256" key="2">
    <source>
        <dbReference type="SAM" id="Phobius"/>
    </source>
</evidence>
<accession>A0A448IWH3</accession>
<dbReference type="EMBL" id="LR134356">
    <property type="protein sequence ID" value="VEG56808.1"/>
    <property type="molecule type" value="Genomic_DNA"/>
</dbReference>